<comment type="caution">
    <text evidence="3">The sequence shown here is derived from an EMBL/GenBank/DDBJ whole genome shotgun (WGS) entry which is preliminary data.</text>
</comment>
<accession>A0ABQ1END8</accession>
<dbReference type="SUPFAM" id="SSF51338">
    <property type="entry name" value="Composite domain of metallo-dependent hydrolases"/>
    <property type="match status" value="1"/>
</dbReference>
<dbReference type="EMBL" id="BMDU01000001">
    <property type="protein sequence ID" value="GFZ79842.1"/>
    <property type="molecule type" value="Genomic_DNA"/>
</dbReference>
<evidence type="ECO:0000313" key="4">
    <source>
        <dbReference type="Proteomes" id="UP000628109"/>
    </source>
</evidence>
<sequence length="495" mass="52763">MSVHKRNQVKSFATALLSIVAAAPLAAAPPVDMVRQGVVLDGVTVIDTRTGAARPNSAVWIQGERIVKVAPAHSFKVARTARRVSLPGRFVVPGYNDMHAHNLNSASPATSLPLMLASGITGFRQMAGSPELLAARASGKPILPPESPALLAMPGAILIPGASATAEWMRAEVRRQKQQGADFIKIADAGREAYLAAIDEARLNGLPIAGHLVPSVTIREAAGHGMTSVEHLGPGISVLLSCSRDEDALRRILSSAPEPAEAPANAAPEEWKRLLANPMAQLPPPAIRLIARTVATFDEAKCRTLARDLAAGTMWQVPTLARLEAMEIGDGPSLRDNPDNKYVPAESRALWNSVGDAFSRRMAAGDRETLRNLFELQLKVTKLFDEAGVKMLAGTDFGGGWLPPASLHHEFDLLARAGIPPLRILQMTTIDAARFLGRERTMGAVEPGMAADLVVLNANPLAAAGNLHGIAAVMRAGRLYMRAELDALKRRSTPR</sequence>
<dbReference type="InterPro" id="IPR032466">
    <property type="entry name" value="Metal_Hydrolase"/>
</dbReference>
<dbReference type="Proteomes" id="UP000628109">
    <property type="component" value="Unassembled WGS sequence"/>
</dbReference>
<reference evidence="4" key="1">
    <citation type="journal article" date="2019" name="Int. J. Syst. Evol. Microbiol.">
        <title>The Global Catalogue of Microorganisms (GCM) 10K type strain sequencing project: providing services to taxonomists for standard genome sequencing and annotation.</title>
        <authorList>
            <consortium name="The Broad Institute Genomics Platform"/>
            <consortium name="The Broad Institute Genome Sequencing Center for Infectious Disease"/>
            <person name="Wu L."/>
            <person name="Ma J."/>
        </authorList>
    </citation>
    <scope>NUCLEOTIDE SEQUENCE [LARGE SCALE GENOMIC DNA]</scope>
    <source>
        <strain evidence="4">CCM 7327</strain>
    </source>
</reference>
<feature type="chain" id="PRO_5045081095" evidence="1">
    <location>
        <begin position="28"/>
        <end position="495"/>
    </location>
</feature>
<evidence type="ECO:0000313" key="3">
    <source>
        <dbReference type="EMBL" id="GFZ79842.1"/>
    </source>
</evidence>
<dbReference type="Pfam" id="PF01979">
    <property type="entry name" value="Amidohydro_1"/>
    <property type="match status" value="1"/>
</dbReference>
<evidence type="ECO:0000259" key="2">
    <source>
        <dbReference type="Pfam" id="PF01979"/>
    </source>
</evidence>
<dbReference type="InterPro" id="IPR051781">
    <property type="entry name" value="Metallo-dep_Hydrolase"/>
</dbReference>
<gene>
    <name evidence="3" type="ORF">GCM10019071_05840</name>
</gene>
<dbReference type="PANTHER" id="PTHR43135">
    <property type="entry name" value="ALPHA-D-RIBOSE 1-METHYLPHOSPHONATE 5-TRIPHOSPHATE DIPHOSPHATASE"/>
    <property type="match status" value="1"/>
</dbReference>
<keyword evidence="4" id="KW-1185">Reference proteome</keyword>
<dbReference type="Gene3D" id="3.40.50.10910">
    <property type="entry name" value="Amidohydrolase"/>
    <property type="match status" value="1"/>
</dbReference>
<organism evidence="3 4">
    <name type="scientific">Sphingobium fuliginis (strain ATCC 27551)</name>
    <dbReference type="NCBI Taxonomy" id="336203"/>
    <lineage>
        <taxon>Bacteria</taxon>
        <taxon>Pseudomonadati</taxon>
        <taxon>Pseudomonadota</taxon>
        <taxon>Alphaproteobacteria</taxon>
        <taxon>Sphingomonadales</taxon>
        <taxon>Sphingomonadaceae</taxon>
        <taxon>Sphingobium</taxon>
    </lineage>
</organism>
<dbReference type="Gene3D" id="2.30.40.10">
    <property type="entry name" value="Urease, subunit C, domain 1"/>
    <property type="match status" value="2"/>
</dbReference>
<feature type="domain" description="Amidohydrolase-related" evidence="2">
    <location>
        <begin position="380"/>
        <end position="478"/>
    </location>
</feature>
<dbReference type="SUPFAM" id="SSF51556">
    <property type="entry name" value="Metallo-dependent hydrolases"/>
    <property type="match status" value="1"/>
</dbReference>
<dbReference type="InterPro" id="IPR011059">
    <property type="entry name" value="Metal-dep_hydrolase_composite"/>
</dbReference>
<dbReference type="PANTHER" id="PTHR43135:SF3">
    <property type="entry name" value="ALPHA-D-RIBOSE 1-METHYLPHOSPHONATE 5-TRIPHOSPHATE DIPHOSPHATASE"/>
    <property type="match status" value="1"/>
</dbReference>
<proteinExistence type="predicted"/>
<protein>
    <submittedName>
        <fullName evidence="3">Amidohydrolase</fullName>
    </submittedName>
</protein>
<dbReference type="InterPro" id="IPR006680">
    <property type="entry name" value="Amidohydro-rel"/>
</dbReference>
<dbReference type="Gene3D" id="3.20.20.140">
    <property type="entry name" value="Metal-dependent hydrolases"/>
    <property type="match status" value="1"/>
</dbReference>
<evidence type="ECO:0000256" key="1">
    <source>
        <dbReference type="SAM" id="SignalP"/>
    </source>
</evidence>
<feature type="signal peptide" evidence="1">
    <location>
        <begin position="1"/>
        <end position="27"/>
    </location>
</feature>
<dbReference type="Gene3D" id="3.30.110.90">
    <property type="entry name" value="Amidohydrolase"/>
    <property type="match status" value="1"/>
</dbReference>
<name>A0ABQ1END8_SPHSA</name>
<keyword evidence="1" id="KW-0732">Signal</keyword>